<sequence length="108" mass="12920">MRGPSRSHVLTTPLFPQQNVQQRQETSESGRKRKREKKEEKFIPLSSKKKKDTRATTEKKKHAKKRNSEDRHYIYILFPSLAFSRHCTPRPLLLPLLANKRRKKEKKR</sequence>
<reference evidence="2 3" key="1">
    <citation type="submission" date="2013-07" db="EMBL/GenBank/DDBJ databases">
        <authorList>
            <person name="Stoco P.H."/>
            <person name="Wagner G."/>
            <person name="Gerber A."/>
            <person name="Zaha A."/>
            <person name="Thompson C."/>
            <person name="Bartholomeu D.C."/>
            <person name="Luckemeyer D.D."/>
            <person name="Bahia D."/>
            <person name="Loreto E."/>
            <person name="Prestes E.B."/>
            <person name="Lima F.M."/>
            <person name="Rodrigues-Luiz G."/>
            <person name="Vallejo G.A."/>
            <person name="Filho J.F."/>
            <person name="Monteiro K.M."/>
            <person name="Tyler K.M."/>
            <person name="de Almeida L.G."/>
            <person name="Ortiz M.F."/>
            <person name="Siervo M.A."/>
            <person name="de Moraes M.H."/>
            <person name="Cunha O.L."/>
            <person name="Mendonca-Neto R."/>
            <person name="Silva R."/>
            <person name="Teixeira S.M."/>
            <person name="Murta S.M."/>
            <person name="Sincero T.C."/>
            <person name="Mendes T.A."/>
            <person name="Urmenyi T.P."/>
            <person name="Silva V.G."/>
            <person name="da Rocha W.D."/>
            <person name="Andersson B."/>
            <person name="Romanha A.J."/>
            <person name="Steindel M."/>
            <person name="de Vasconcelos A.T."/>
            <person name="Grisard E.C."/>
        </authorList>
    </citation>
    <scope>NUCLEOTIDE SEQUENCE [LARGE SCALE GENOMIC DNA]</scope>
    <source>
        <strain evidence="2 3">SC58</strain>
    </source>
</reference>
<gene>
    <name evidence="2" type="ORF">TRSC58_07659</name>
</gene>
<dbReference type="AlphaFoldDB" id="A0A061ISG0"/>
<feature type="compositionally biased region" description="Polar residues" evidence="1">
    <location>
        <begin position="8"/>
        <end position="24"/>
    </location>
</feature>
<protein>
    <submittedName>
        <fullName evidence="2">Uncharacterized protein</fullName>
    </submittedName>
</protein>
<name>A0A061ISG0_TRYRA</name>
<proteinExistence type="predicted"/>
<accession>A0A061ISG0</accession>
<dbReference type="VEuPathDB" id="TriTrypDB:TRSC58_07659"/>
<dbReference type="EMBL" id="AUPL01008542">
    <property type="protein sequence ID" value="ESL04815.1"/>
    <property type="molecule type" value="Genomic_DNA"/>
</dbReference>
<feature type="region of interest" description="Disordered" evidence="1">
    <location>
        <begin position="1"/>
        <end position="70"/>
    </location>
</feature>
<evidence type="ECO:0000313" key="2">
    <source>
        <dbReference type="EMBL" id="ESL04815.1"/>
    </source>
</evidence>
<evidence type="ECO:0000313" key="3">
    <source>
        <dbReference type="Proteomes" id="UP000031737"/>
    </source>
</evidence>
<dbReference type="Proteomes" id="UP000031737">
    <property type="component" value="Unassembled WGS sequence"/>
</dbReference>
<organism evidence="2 3">
    <name type="scientific">Trypanosoma rangeli SC58</name>
    <dbReference type="NCBI Taxonomy" id="429131"/>
    <lineage>
        <taxon>Eukaryota</taxon>
        <taxon>Discoba</taxon>
        <taxon>Euglenozoa</taxon>
        <taxon>Kinetoplastea</taxon>
        <taxon>Metakinetoplastina</taxon>
        <taxon>Trypanosomatida</taxon>
        <taxon>Trypanosomatidae</taxon>
        <taxon>Trypanosoma</taxon>
        <taxon>Herpetosoma</taxon>
    </lineage>
</organism>
<evidence type="ECO:0000256" key="1">
    <source>
        <dbReference type="SAM" id="MobiDB-lite"/>
    </source>
</evidence>
<keyword evidence="3" id="KW-1185">Reference proteome</keyword>
<comment type="caution">
    <text evidence="2">The sequence shown here is derived from an EMBL/GenBank/DDBJ whole genome shotgun (WGS) entry which is preliminary data.</text>
</comment>